<organism evidence="1 2">
    <name type="scientific">Allacma fusca</name>
    <dbReference type="NCBI Taxonomy" id="39272"/>
    <lineage>
        <taxon>Eukaryota</taxon>
        <taxon>Metazoa</taxon>
        <taxon>Ecdysozoa</taxon>
        <taxon>Arthropoda</taxon>
        <taxon>Hexapoda</taxon>
        <taxon>Collembola</taxon>
        <taxon>Symphypleona</taxon>
        <taxon>Sminthuridae</taxon>
        <taxon>Allacma</taxon>
    </lineage>
</organism>
<reference evidence="1" key="1">
    <citation type="submission" date="2021-06" db="EMBL/GenBank/DDBJ databases">
        <authorList>
            <person name="Hodson N. C."/>
            <person name="Mongue J. A."/>
            <person name="Jaron S. K."/>
        </authorList>
    </citation>
    <scope>NUCLEOTIDE SEQUENCE</scope>
</reference>
<name>A0A8J2LNX1_9HEXA</name>
<dbReference type="AlphaFoldDB" id="A0A8J2LNX1"/>
<gene>
    <name evidence="1" type="ORF">AFUS01_LOCUS45115</name>
</gene>
<keyword evidence="2" id="KW-1185">Reference proteome</keyword>
<accession>A0A8J2LNX1</accession>
<evidence type="ECO:0000313" key="2">
    <source>
        <dbReference type="Proteomes" id="UP000708208"/>
    </source>
</evidence>
<dbReference type="EMBL" id="CAJVCH010570762">
    <property type="protein sequence ID" value="CAG7835789.1"/>
    <property type="molecule type" value="Genomic_DNA"/>
</dbReference>
<evidence type="ECO:0000313" key="1">
    <source>
        <dbReference type="EMBL" id="CAG7835789.1"/>
    </source>
</evidence>
<protein>
    <submittedName>
        <fullName evidence="1">Uncharacterized protein</fullName>
    </submittedName>
</protein>
<sequence length="69" mass="7441">MIGGISSGNQLISLLVYGSSHCNSFNAHCLMGMYNHQCLTTHILFSSERTDSVDIEVHQPSPLSFLGGS</sequence>
<comment type="caution">
    <text evidence="1">The sequence shown here is derived from an EMBL/GenBank/DDBJ whole genome shotgun (WGS) entry which is preliminary data.</text>
</comment>
<dbReference type="Proteomes" id="UP000708208">
    <property type="component" value="Unassembled WGS sequence"/>
</dbReference>
<proteinExistence type="predicted"/>